<keyword evidence="4" id="KW-0812">Transmembrane</keyword>
<evidence type="ECO:0000256" key="5">
    <source>
        <dbReference type="ARBA" id="ARBA00022729"/>
    </source>
</evidence>
<evidence type="ECO:0000256" key="6">
    <source>
        <dbReference type="ARBA" id="ARBA00023136"/>
    </source>
</evidence>
<protein>
    <submittedName>
        <fullName evidence="9">Long-chain fatty acid transport protein</fullName>
    </submittedName>
</protein>
<keyword evidence="10" id="KW-1185">Reference proteome</keyword>
<dbReference type="Proteomes" id="UP000275394">
    <property type="component" value="Unassembled WGS sequence"/>
</dbReference>
<evidence type="ECO:0000256" key="7">
    <source>
        <dbReference type="ARBA" id="ARBA00023237"/>
    </source>
</evidence>
<dbReference type="PANTHER" id="PTHR35093">
    <property type="entry name" value="OUTER MEMBRANE PROTEIN NMB0088-RELATED"/>
    <property type="match status" value="1"/>
</dbReference>
<dbReference type="SUPFAM" id="SSF56935">
    <property type="entry name" value="Porins"/>
    <property type="match status" value="1"/>
</dbReference>
<reference evidence="9 10" key="1">
    <citation type="submission" date="2018-11" db="EMBL/GenBank/DDBJ databases">
        <title>Genomic Encyclopedia of Type Strains, Phase IV (KMG-IV): sequencing the most valuable type-strain genomes for metagenomic binning, comparative biology and taxonomic classification.</title>
        <authorList>
            <person name="Goeker M."/>
        </authorList>
    </citation>
    <scope>NUCLEOTIDE SEQUENCE [LARGE SCALE GENOMIC DNA]</scope>
    <source>
        <strain evidence="9 10">DSM 100316</strain>
    </source>
</reference>
<accession>A0A3N2DKB0</accession>
<organism evidence="9 10">
    <name type="scientific">Sinobacterium caligoides</name>
    <dbReference type="NCBI Taxonomy" id="933926"/>
    <lineage>
        <taxon>Bacteria</taxon>
        <taxon>Pseudomonadati</taxon>
        <taxon>Pseudomonadota</taxon>
        <taxon>Gammaproteobacteria</taxon>
        <taxon>Cellvibrionales</taxon>
        <taxon>Spongiibacteraceae</taxon>
        <taxon>Sinobacterium</taxon>
    </lineage>
</organism>
<dbReference type="OrthoDB" id="19849at2"/>
<gene>
    <name evidence="9" type="ORF">EDC56_2881</name>
</gene>
<keyword evidence="6" id="KW-0472">Membrane</keyword>
<keyword evidence="5 8" id="KW-0732">Signal</keyword>
<keyword evidence="3" id="KW-1134">Transmembrane beta strand</keyword>
<comment type="similarity">
    <text evidence="2">Belongs to the OmpP1/FadL family.</text>
</comment>
<dbReference type="Pfam" id="PF03349">
    <property type="entry name" value="Toluene_X"/>
    <property type="match status" value="1"/>
</dbReference>
<dbReference type="GO" id="GO:0015483">
    <property type="term" value="F:long-chain fatty acid transporting porin activity"/>
    <property type="evidence" value="ECO:0007669"/>
    <property type="project" value="TreeGrafter"/>
</dbReference>
<comment type="caution">
    <text evidence="9">The sequence shown here is derived from an EMBL/GenBank/DDBJ whole genome shotgun (WGS) entry which is preliminary data.</text>
</comment>
<dbReference type="InterPro" id="IPR005017">
    <property type="entry name" value="OMPP1/FadL/TodX"/>
</dbReference>
<evidence type="ECO:0000313" key="9">
    <source>
        <dbReference type="EMBL" id="ROS00243.1"/>
    </source>
</evidence>
<feature type="signal peptide" evidence="8">
    <location>
        <begin position="1"/>
        <end position="23"/>
    </location>
</feature>
<comment type="subcellular location">
    <subcellularLocation>
        <location evidence="1">Cell outer membrane</location>
        <topology evidence="1">Multi-pass membrane protein</topology>
    </subcellularLocation>
</comment>
<dbReference type="AlphaFoldDB" id="A0A3N2DKB0"/>
<dbReference type="GO" id="GO:0009279">
    <property type="term" value="C:cell outer membrane"/>
    <property type="evidence" value="ECO:0007669"/>
    <property type="project" value="UniProtKB-SubCell"/>
</dbReference>
<dbReference type="Gene3D" id="2.40.160.60">
    <property type="entry name" value="Outer membrane protein transport protein (OMPP1/FadL/TodX)"/>
    <property type="match status" value="1"/>
</dbReference>
<evidence type="ECO:0000256" key="3">
    <source>
        <dbReference type="ARBA" id="ARBA00022452"/>
    </source>
</evidence>
<sequence length="427" mass="45856">MSLKMKALPFAITAATVSLSSYGAGFQVSEQSASGLGRAFAGEAAVADNAAVIARNPAAMTRFKRAEVSGAITVIDADIDVDSTDGNGRHQTAHDIAPTQAVPAAYFVQPINDKLAFGLGLFSNYGVTSDYDESFAPGTAAGKTSLITLNLNPSLAYKVNDQLSVGGGISLVYADAELIRRYGADANWFPTHPAPSDKTIELAGDTYSWGWNVGGLYEFDENNRFGLSYRAQVDLNFEGDFTDYTGQVVPGLPSPGGQKVDGELDIVLPATAEFSGFHQLNDRVSVQYSILWTDWSAFKEIKATSSDCSYHGQSGVCLAKDEDFEDSMRYAVGASYLLNPQWTLRAGLAYDEKGGQPTLSIPDSNRYWYTAGATYHYSDSLSFDAGLAYVQSEEASFTEGGTLLDDDYALKSNGDAYLASLQVNYKL</sequence>
<dbReference type="PANTHER" id="PTHR35093:SF3">
    <property type="entry name" value="LONG-CHAIN FATTY ACID TRANSPORT PROTEIN"/>
    <property type="match status" value="1"/>
</dbReference>
<keyword evidence="7" id="KW-0998">Cell outer membrane</keyword>
<dbReference type="EMBL" id="RKHR01000005">
    <property type="protein sequence ID" value="ROS00243.1"/>
    <property type="molecule type" value="Genomic_DNA"/>
</dbReference>
<name>A0A3N2DKB0_9GAMM</name>
<evidence type="ECO:0000256" key="4">
    <source>
        <dbReference type="ARBA" id="ARBA00022692"/>
    </source>
</evidence>
<evidence type="ECO:0000256" key="8">
    <source>
        <dbReference type="SAM" id="SignalP"/>
    </source>
</evidence>
<evidence type="ECO:0000313" key="10">
    <source>
        <dbReference type="Proteomes" id="UP000275394"/>
    </source>
</evidence>
<feature type="chain" id="PRO_5018219150" evidence="8">
    <location>
        <begin position="24"/>
        <end position="427"/>
    </location>
</feature>
<proteinExistence type="inferred from homology"/>
<evidence type="ECO:0000256" key="2">
    <source>
        <dbReference type="ARBA" id="ARBA00008163"/>
    </source>
</evidence>
<evidence type="ECO:0000256" key="1">
    <source>
        <dbReference type="ARBA" id="ARBA00004571"/>
    </source>
</evidence>
<dbReference type="RefSeq" id="WP_123713217.1">
    <property type="nucleotide sequence ID" value="NZ_RKHR01000005.1"/>
</dbReference>